<feature type="region of interest" description="Disordered" evidence="1">
    <location>
        <begin position="48"/>
        <end position="69"/>
    </location>
</feature>
<comment type="caution">
    <text evidence="2">The sequence shown here is derived from an EMBL/GenBank/DDBJ whole genome shotgun (WGS) entry which is preliminary data.</text>
</comment>
<gene>
    <name evidence="2" type="ORF">E2C01_004268</name>
</gene>
<sequence length="69" mass="7743">MTGLGRKMPGNVVCLCQSIKPSIKQWVICRQVTPPHRDLSTWETMITTPPHHLPSLPTPTTALPINRKM</sequence>
<name>A0A5B7CR68_PORTR</name>
<proteinExistence type="predicted"/>
<keyword evidence="3" id="KW-1185">Reference proteome</keyword>
<protein>
    <submittedName>
        <fullName evidence="2">Uncharacterized protein</fullName>
    </submittedName>
</protein>
<dbReference type="Proteomes" id="UP000324222">
    <property type="component" value="Unassembled WGS sequence"/>
</dbReference>
<accession>A0A5B7CR68</accession>
<organism evidence="2 3">
    <name type="scientific">Portunus trituberculatus</name>
    <name type="common">Swimming crab</name>
    <name type="synonym">Neptunus trituberculatus</name>
    <dbReference type="NCBI Taxonomy" id="210409"/>
    <lineage>
        <taxon>Eukaryota</taxon>
        <taxon>Metazoa</taxon>
        <taxon>Ecdysozoa</taxon>
        <taxon>Arthropoda</taxon>
        <taxon>Crustacea</taxon>
        <taxon>Multicrustacea</taxon>
        <taxon>Malacostraca</taxon>
        <taxon>Eumalacostraca</taxon>
        <taxon>Eucarida</taxon>
        <taxon>Decapoda</taxon>
        <taxon>Pleocyemata</taxon>
        <taxon>Brachyura</taxon>
        <taxon>Eubrachyura</taxon>
        <taxon>Portunoidea</taxon>
        <taxon>Portunidae</taxon>
        <taxon>Portuninae</taxon>
        <taxon>Portunus</taxon>
    </lineage>
</organism>
<dbReference type="EMBL" id="VSRR010000172">
    <property type="protein sequence ID" value="MPC11598.1"/>
    <property type="molecule type" value="Genomic_DNA"/>
</dbReference>
<evidence type="ECO:0000313" key="3">
    <source>
        <dbReference type="Proteomes" id="UP000324222"/>
    </source>
</evidence>
<reference evidence="2 3" key="1">
    <citation type="submission" date="2019-05" db="EMBL/GenBank/DDBJ databases">
        <title>Another draft genome of Portunus trituberculatus and its Hox gene families provides insights of decapod evolution.</title>
        <authorList>
            <person name="Jeong J.-H."/>
            <person name="Song I."/>
            <person name="Kim S."/>
            <person name="Choi T."/>
            <person name="Kim D."/>
            <person name="Ryu S."/>
            <person name="Kim W."/>
        </authorList>
    </citation>
    <scope>NUCLEOTIDE SEQUENCE [LARGE SCALE GENOMIC DNA]</scope>
    <source>
        <tissue evidence="2">Muscle</tissue>
    </source>
</reference>
<evidence type="ECO:0000256" key="1">
    <source>
        <dbReference type="SAM" id="MobiDB-lite"/>
    </source>
</evidence>
<evidence type="ECO:0000313" key="2">
    <source>
        <dbReference type="EMBL" id="MPC11598.1"/>
    </source>
</evidence>
<feature type="compositionally biased region" description="Low complexity" evidence="1">
    <location>
        <begin position="48"/>
        <end position="61"/>
    </location>
</feature>
<dbReference type="AlphaFoldDB" id="A0A5B7CR68"/>